<sequence>MTKKTVRGIIAAVTAFILFAAPIAAADAEELATASQSGYTGWVYQNGERYWFDSGTMARSKEVYDPNSDAWYWFDADGTMAHDKDVYLSSEDKWVRYDGEGHMIKGEDYRYGGWYYFDQTTGAMAKGMKYINSNGGKWVYYDWSTGRMAHGETFVNYDGDHTGWYLFDASTGAMYHGDTYVRSNGGKWVRYDRVTGKMVKGLHYQDGAYYYFDQNTGAMAHGSAWVPEWNSYATFDSVTGRYVGNTDSGTGGNAGGHNIRGQYCKKSEVGQQRTDADGTPIICEYRAGNKVPHWYAR</sequence>
<dbReference type="SUPFAM" id="SSF69360">
    <property type="entry name" value="Cell wall binding repeat"/>
    <property type="match status" value="1"/>
</dbReference>
<organism evidence="1 2">
    <name type="scientific">Bifidobacterium longum subsp. infantis</name>
    <dbReference type="NCBI Taxonomy" id="1682"/>
    <lineage>
        <taxon>Bacteria</taxon>
        <taxon>Bacillati</taxon>
        <taxon>Actinomycetota</taxon>
        <taxon>Actinomycetes</taxon>
        <taxon>Bifidobacteriales</taxon>
        <taxon>Bifidobacteriaceae</taxon>
        <taxon>Bifidobacterium</taxon>
    </lineage>
</organism>
<dbReference type="Proteomes" id="UP000067206">
    <property type="component" value="Chromosome"/>
</dbReference>
<dbReference type="RefSeq" id="WP_060620231.1">
    <property type="nucleotide sequence ID" value="NZ_CABHMR010000006.1"/>
</dbReference>
<reference evidence="1 2" key="1">
    <citation type="submission" date="2014-12" db="EMBL/GenBank/DDBJ databases">
        <title>Complete genome sequence of Bifidobacterium longum subsp. infantis BT1.</title>
        <authorList>
            <person name="Kim J.F."/>
            <person name="Kwak M.-J."/>
        </authorList>
    </citation>
    <scope>NUCLEOTIDE SEQUENCE [LARGE SCALE GENOMIC DNA]</scope>
    <source>
        <strain evidence="1 2">BT1</strain>
    </source>
</reference>
<proteinExistence type="predicted"/>
<dbReference type="EMBL" id="CP010411">
    <property type="protein sequence ID" value="ALE08585.1"/>
    <property type="molecule type" value="Genomic_DNA"/>
</dbReference>
<protein>
    <submittedName>
        <fullName evidence="1">Cell wall-binding repeat protein</fullName>
    </submittedName>
</protein>
<dbReference type="AlphaFoldDB" id="A0A0M3T5X0"/>
<gene>
    <name evidence="1" type="ORF">RY67_522</name>
</gene>
<evidence type="ECO:0000313" key="1">
    <source>
        <dbReference type="EMBL" id="ALE08585.1"/>
    </source>
</evidence>
<name>A0A0M3T5X0_BIFLI</name>
<evidence type="ECO:0000313" key="2">
    <source>
        <dbReference type="Proteomes" id="UP000067206"/>
    </source>
</evidence>
<accession>A0A0M3T5X0</accession>
<dbReference type="Gene3D" id="2.10.270.10">
    <property type="entry name" value="Cholin Binding"/>
    <property type="match status" value="3"/>
</dbReference>
<dbReference type="PATRIC" id="fig|1682.24.peg.505"/>